<comment type="function">
    <text evidence="12">The coatomer is a cytosolic protein complex that binds to dilysine motifs and reversibly associates with Golgi non-clathrin-coated vesicles, which further mediate biosynthetic protein transport from the ER, via the Golgi up to the trans Golgi network. Coatomer complex is required for budding from Golgi membranes, and is essential for the retrograde Golgi-to-ER transport of dilysine-tagged proteins.</text>
</comment>
<evidence type="ECO:0000259" key="15">
    <source>
        <dbReference type="Pfam" id="PF08752"/>
    </source>
</evidence>
<keyword evidence="5 12" id="KW-0963">Cytoplasm</keyword>
<evidence type="ECO:0000313" key="17">
    <source>
        <dbReference type="EMBL" id="CBJ28495.1"/>
    </source>
</evidence>
<keyword evidence="8 12" id="KW-0653">Protein transport</keyword>
<proteinExistence type="inferred from homology"/>
<dbReference type="GO" id="GO:0006891">
    <property type="term" value="P:intra-Golgi vesicle-mediated transport"/>
    <property type="evidence" value="ECO:0007669"/>
    <property type="project" value="TreeGrafter"/>
</dbReference>
<keyword evidence="4 12" id="KW-0813">Transport</keyword>
<dbReference type="InterPro" id="IPR013041">
    <property type="entry name" value="Clathrin_app_Ig-like_sf"/>
</dbReference>
<dbReference type="EMBL" id="FN647757">
    <property type="protein sequence ID" value="CBJ28495.1"/>
    <property type="molecule type" value="Genomic_DNA"/>
</dbReference>
<evidence type="ECO:0000256" key="6">
    <source>
        <dbReference type="ARBA" id="ARBA00022737"/>
    </source>
</evidence>
<evidence type="ECO:0000256" key="1">
    <source>
        <dbReference type="ARBA" id="ARBA00004255"/>
    </source>
</evidence>
<dbReference type="GO" id="GO:0030126">
    <property type="term" value="C:COPI vesicle coat"/>
    <property type="evidence" value="ECO:0007669"/>
    <property type="project" value="InterPro"/>
</dbReference>
<gene>
    <name evidence="17" type="primary">CPC7</name>
    <name evidence="17" type="ORF">Esi_0107_0036</name>
</gene>
<dbReference type="eggNOG" id="KOG1078">
    <property type="taxonomic scope" value="Eukaryota"/>
</dbReference>
<comment type="subunit">
    <text evidence="3">Oligomeric complex that consists of at least the alpha, beta, beta', gamma, delta, epsilon and zeta subunits.</text>
</comment>
<dbReference type="InterPro" id="IPR016024">
    <property type="entry name" value="ARM-type_fold"/>
</dbReference>
<sequence>MNSSEDLYRANSIRVLSRIIDATMLGAIERYLKQAIVDKNSLVSSSALVSGILLYKISPEVVRRWVNEVTEGVSSQHEMVQYHALSLLYQIKAHDKLAVSKLVTQLSKSPMRSPLAVCLLIRYMSKILHDDISATNARAAYQFLESSLRHRSDMVMYEAARAICNLPGVEMNDLSPAINVLQMFLTSVKPALKFGTMRTLSEVAAKYPMSILKCNSDMEVLISDPNRSIATLAITTLLKTGSEGSVDRLMKQISSFMNEIADEFKIVVVKAIRQLCLKYPLKHRVLVGFLATFLREEGGFEFKKAITDCIVELMTAIPETKEMSLFHLCDFIEDCEFTALSTQILSLVGELGPSTSAPARYIRFIYNRVILENAAVRAAAVPALAKFAARLPSLRPSIRVLIKRSLLDEDDEVRDRATVALTLLGDNDGEDEAGADALVEGGHGAEETKGDGPATAGPPLGKPTTAHLLLEALPMSFSSLEKAVKAYHQHMPATAGQPLVLSSLPVVEEVAVPTGIVAKGAGKDGRSGSASAAEVAPDDPAEHVYKVPELERLGRVFRSATPVELTESETEYVVRCVKHIMDGYVVLDFTISNTIEEQMLRNVTVEVEQSDPDLYEVEASVALPELKCGDTGHAYVVLKLAEGNAAEPAAFSCELKFQALDVDPATGLLEGDEDEEGFEEEYPLEQLNIATADFMAKVSLGDFRRGWEQMGAEAEVLEKFALGFKRLQEAVAAVEDFLGMQTCDGTGSVAAGKKEHALHLCGIFVGNVPVLVRAQLNVDPQAGCILKIAVRSNQPDVSRMVADCIQ</sequence>
<dbReference type="InterPro" id="IPR012295">
    <property type="entry name" value="TBP_dom_sf"/>
</dbReference>
<dbReference type="OMA" id="DFIEDCE"/>
<dbReference type="SUPFAM" id="SSF48371">
    <property type="entry name" value="ARM repeat"/>
    <property type="match status" value="1"/>
</dbReference>
<keyword evidence="7 12" id="KW-0931">ER-Golgi transport</keyword>
<evidence type="ECO:0000256" key="10">
    <source>
        <dbReference type="ARBA" id="ARBA00023136"/>
    </source>
</evidence>
<dbReference type="InterPro" id="IPR009028">
    <property type="entry name" value="Coatomer/calthrin_app_sub_C"/>
</dbReference>
<evidence type="ECO:0000256" key="3">
    <source>
        <dbReference type="ARBA" id="ARBA00011775"/>
    </source>
</evidence>
<dbReference type="InParanoid" id="D7FHC8"/>
<dbReference type="InterPro" id="IPR002553">
    <property type="entry name" value="Clathrin/coatomer_adapt-like_N"/>
</dbReference>
<dbReference type="Gene3D" id="1.25.10.10">
    <property type="entry name" value="Leucine-rich Repeat Variant"/>
    <property type="match status" value="1"/>
</dbReference>
<dbReference type="GO" id="GO:0006886">
    <property type="term" value="P:intracellular protein transport"/>
    <property type="evidence" value="ECO:0007669"/>
    <property type="project" value="InterPro"/>
</dbReference>
<evidence type="ECO:0000256" key="9">
    <source>
        <dbReference type="ARBA" id="ARBA00023034"/>
    </source>
</evidence>
<dbReference type="InterPro" id="IPR037067">
    <property type="entry name" value="Coatomer_gsu_app_sf"/>
</dbReference>
<keyword evidence="9 12" id="KW-0333">Golgi apparatus</keyword>
<dbReference type="Proteomes" id="UP000002630">
    <property type="component" value="Linkage Group LG09"/>
</dbReference>
<comment type="similarity">
    <text evidence="2 12">Belongs to the COPG family.</text>
</comment>
<keyword evidence="6" id="KW-0677">Repeat</keyword>
<dbReference type="GO" id="GO:0009306">
    <property type="term" value="P:protein secretion"/>
    <property type="evidence" value="ECO:0007669"/>
    <property type="project" value="TreeGrafter"/>
</dbReference>
<dbReference type="Gene3D" id="2.60.40.1480">
    <property type="entry name" value="Coatomer, gamma subunit, appendage domain"/>
    <property type="match status" value="1"/>
</dbReference>
<dbReference type="FunFam" id="3.30.310.10:FF:000011">
    <property type="entry name" value="Coatomer subunit gamma"/>
    <property type="match status" value="1"/>
</dbReference>
<dbReference type="Pfam" id="PF01602">
    <property type="entry name" value="Adaptin_N"/>
    <property type="match status" value="1"/>
</dbReference>
<dbReference type="PANTHER" id="PTHR10261:SF0">
    <property type="entry name" value="COATOMER SUBUNIT GAMMA-2"/>
    <property type="match status" value="1"/>
</dbReference>
<evidence type="ECO:0000259" key="16">
    <source>
        <dbReference type="Pfam" id="PF16381"/>
    </source>
</evidence>
<dbReference type="Pfam" id="PF16381">
    <property type="entry name" value="Coatomer_g_Cpla"/>
    <property type="match status" value="1"/>
</dbReference>
<dbReference type="InterPro" id="IPR032154">
    <property type="entry name" value="Coatomer_g_Cpla"/>
</dbReference>
<reference evidence="17 18" key="1">
    <citation type="journal article" date="2010" name="Nature">
        <title>The Ectocarpus genome and the independent evolution of multicellularity in brown algae.</title>
        <authorList>
            <person name="Cock J.M."/>
            <person name="Sterck L."/>
            <person name="Rouze P."/>
            <person name="Scornet D."/>
            <person name="Allen A.E."/>
            <person name="Amoutzias G."/>
            <person name="Anthouard V."/>
            <person name="Artiguenave F."/>
            <person name="Aury J.M."/>
            <person name="Badger J.H."/>
            <person name="Beszteri B."/>
            <person name="Billiau K."/>
            <person name="Bonnet E."/>
            <person name="Bothwell J.H."/>
            <person name="Bowler C."/>
            <person name="Boyen C."/>
            <person name="Brownlee C."/>
            <person name="Carrano C.J."/>
            <person name="Charrier B."/>
            <person name="Cho G.Y."/>
            <person name="Coelho S.M."/>
            <person name="Collen J."/>
            <person name="Corre E."/>
            <person name="Da Silva C."/>
            <person name="Delage L."/>
            <person name="Delaroque N."/>
            <person name="Dittami S.M."/>
            <person name="Doulbeau S."/>
            <person name="Elias M."/>
            <person name="Farnham G."/>
            <person name="Gachon C.M."/>
            <person name="Gschloessl B."/>
            <person name="Heesch S."/>
            <person name="Jabbari K."/>
            <person name="Jubin C."/>
            <person name="Kawai H."/>
            <person name="Kimura K."/>
            <person name="Kloareg B."/>
            <person name="Kupper F.C."/>
            <person name="Lang D."/>
            <person name="Le Bail A."/>
            <person name="Leblanc C."/>
            <person name="Lerouge P."/>
            <person name="Lohr M."/>
            <person name="Lopez P.J."/>
            <person name="Martens C."/>
            <person name="Maumus F."/>
            <person name="Michel G."/>
            <person name="Miranda-Saavedra D."/>
            <person name="Morales J."/>
            <person name="Moreau H."/>
            <person name="Motomura T."/>
            <person name="Nagasato C."/>
            <person name="Napoli C.A."/>
            <person name="Nelson D.R."/>
            <person name="Nyvall-Collen P."/>
            <person name="Peters A.F."/>
            <person name="Pommier C."/>
            <person name="Potin P."/>
            <person name="Poulain J."/>
            <person name="Quesneville H."/>
            <person name="Read B."/>
            <person name="Rensing S.A."/>
            <person name="Ritter A."/>
            <person name="Rousvoal S."/>
            <person name="Samanta M."/>
            <person name="Samson G."/>
            <person name="Schroeder D.C."/>
            <person name="Segurens B."/>
            <person name="Strittmatter M."/>
            <person name="Tonon T."/>
            <person name="Tregear J.W."/>
            <person name="Valentin K."/>
            <person name="von Dassow P."/>
            <person name="Yamagishi T."/>
            <person name="Van de Peer Y."/>
            <person name="Wincker P."/>
        </authorList>
    </citation>
    <scope>NUCLEOTIDE SEQUENCE [LARGE SCALE GENOMIC DNA]</scope>
    <source>
        <strain evidence="18">Ec32 / CCAP1310/4</strain>
    </source>
</reference>
<keyword evidence="18" id="KW-1185">Reference proteome</keyword>
<evidence type="ECO:0000313" key="18">
    <source>
        <dbReference type="Proteomes" id="UP000002630"/>
    </source>
</evidence>
<dbReference type="GO" id="GO:0005783">
    <property type="term" value="C:endoplasmic reticulum"/>
    <property type="evidence" value="ECO:0007669"/>
    <property type="project" value="TreeGrafter"/>
</dbReference>
<dbReference type="Gene3D" id="3.30.310.10">
    <property type="entry name" value="TATA-Binding Protein"/>
    <property type="match status" value="1"/>
</dbReference>
<dbReference type="GO" id="GO:0005198">
    <property type="term" value="F:structural molecule activity"/>
    <property type="evidence" value="ECO:0007669"/>
    <property type="project" value="InterPro"/>
</dbReference>
<organism evidence="17 18">
    <name type="scientific">Ectocarpus siliculosus</name>
    <name type="common">Brown alga</name>
    <name type="synonym">Conferva siliculosa</name>
    <dbReference type="NCBI Taxonomy" id="2880"/>
    <lineage>
        <taxon>Eukaryota</taxon>
        <taxon>Sar</taxon>
        <taxon>Stramenopiles</taxon>
        <taxon>Ochrophyta</taxon>
        <taxon>PX clade</taxon>
        <taxon>Phaeophyceae</taxon>
        <taxon>Ectocarpales</taxon>
        <taxon>Ectocarpaceae</taxon>
        <taxon>Ectocarpus</taxon>
    </lineage>
</organism>
<evidence type="ECO:0000259" key="14">
    <source>
        <dbReference type="Pfam" id="PF01602"/>
    </source>
</evidence>
<feature type="domain" description="Clathrin/coatomer adaptor adaptin-like N-terminal" evidence="14">
    <location>
        <begin position="1"/>
        <end position="426"/>
    </location>
</feature>
<dbReference type="SUPFAM" id="SSF55711">
    <property type="entry name" value="Subdomain of clathrin and coatomer appendage domain"/>
    <property type="match status" value="1"/>
</dbReference>
<evidence type="ECO:0000256" key="4">
    <source>
        <dbReference type="ARBA" id="ARBA00022448"/>
    </source>
</evidence>
<evidence type="ECO:0000256" key="2">
    <source>
        <dbReference type="ARBA" id="ARBA00010720"/>
    </source>
</evidence>
<dbReference type="GO" id="GO:0005793">
    <property type="term" value="C:endoplasmic reticulum-Golgi intermediate compartment"/>
    <property type="evidence" value="ECO:0007669"/>
    <property type="project" value="TreeGrafter"/>
</dbReference>
<accession>D7FHC8</accession>
<dbReference type="EMBL" id="FN649734">
    <property type="protein sequence ID" value="CBJ28495.1"/>
    <property type="molecule type" value="Genomic_DNA"/>
</dbReference>
<dbReference type="InterPro" id="IPR011989">
    <property type="entry name" value="ARM-like"/>
</dbReference>
<dbReference type="GO" id="GO:0000139">
    <property type="term" value="C:Golgi membrane"/>
    <property type="evidence" value="ECO:0007669"/>
    <property type="project" value="UniProtKB-SubCell"/>
</dbReference>
<evidence type="ECO:0000256" key="5">
    <source>
        <dbReference type="ARBA" id="ARBA00022490"/>
    </source>
</evidence>
<dbReference type="PANTHER" id="PTHR10261">
    <property type="entry name" value="COATOMER SUBUNIT GAMMA"/>
    <property type="match status" value="1"/>
</dbReference>
<evidence type="ECO:0000256" key="12">
    <source>
        <dbReference type="PIRNR" id="PIRNR037093"/>
    </source>
</evidence>
<evidence type="ECO:0000256" key="7">
    <source>
        <dbReference type="ARBA" id="ARBA00022892"/>
    </source>
</evidence>
<dbReference type="FunFam" id="2.60.40.1480:FF:000001">
    <property type="entry name" value="Coatomer subunit gamma"/>
    <property type="match status" value="1"/>
</dbReference>
<evidence type="ECO:0000256" key="8">
    <source>
        <dbReference type="ARBA" id="ARBA00022927"/>
    </source>
</evidence>
<feature type="domain" description="Coatomer gamma subunit appendage Ig-like subdomain" evidence="15">
    <location>
        <begin position="540"/>
        <end position="689"/>
    </location>
</feature>
<dbReference type="STRING" id="2880.D7FHC8"/>
<dbReference type="AlphaFoldDB" id="D7FHC8"/>
<dbReference type="InterPro" id="IPR017106">
    <property type="entry name" value="Coatomer_gsu"/>
</dbReference>
<evidence type="ECO:0000256" key="13">
    <source>
        <dbReference type="SAM" id="MobiDB-lite"/>
    </source>
</evidence>
<protein>
    <recommendedName>
        <fullName evidence="12">Coatomer subunit gamma</fullName>
    </recommendedName>
</protein>
<dbReference type="PIRSF" id="PIRSF037093">
    <property type="entry name" value="Coatomer_gamma_subunit"/>
    <property type="match status" value="1"/>
</dbReference>
<dbReference type="InterPro" id="IPR013040">
    <property type="entry name" value="Coatomer_gsu_app_Ig-like_dom"/>
</dbReference>
<feature type="domain" description="Coatomer subunit gamma C-terminal" evidence="16">
    <location>
        <begin position="692"/>
        <end position="805"/>
    </location>
</feature>
<dbReference type="Pfam" id="PF08752">
    <property type="entry name" value="COP-gamma_platf"/>
    <property type="match status" value="1"/>
</dbReference>
<dbReference type="FunFam" id="1.25.10.10:FF:000071">
    <property type="entry name" value="Coatomer subunit gamma"/>
    <property type="match status" value="1"/>
</dbReference>
<keyword evidence="11 12" id="KW-0968">Cytoplasmic vesicle</keyword>
<keyword evidence="10 12" id="KW-0472">Membrane</keyword>
<comment type="subcellular location">
    <subcellularLocation>
        <location evidence="12">Cytoplasm</location>
    </subcellularLocation>
    <subcellularLocation>
        <location evidence="1 12">Golgi apparatus membrane</location>
        <topology evidence="1 12">Peripheral membrane protein</topology>
        <orientation evidence="1 12">Cytoplasmic side</orientation>
    </subcellularLocation>
    <subcellularLocation>
        <location evidence="12">Cytoplasmic vesicle</location>
        <location evidence="12">COPI-coated vesicle membrane</location>
        <topology evidence="12">Peripheral membrane protein</topology>
        <orientation evidence="12">Cytoplasmic side</orientation>
    </subcellularLocation>
</comment>
<dbReference type="FunCoup" id="D7FHC8">
    <property type="interactions" value="544"/>
</dbReference>
<name>D7FHC8_ECTSI</name>
<dbReference type="OrthoDB" id="1074925at2759"/>
<feature type="region of interest" description="Disordered" evidence="13">
    <location>
        <begin position="442"/>
        <end position="463"/>
    </location>
</feature>
<dbReference type="SUPFAM" id="SSF49348">
    <property type="entry name" value="Clathrin adaptor appendage domain"/>
    <property type="match status" value="1"/>
</dbReference>
<dbReference type="GO" id="GO:0006888">
    <property type="term" value="P:endoplasmic reticulum to Golgi vesicle-mediated transport"/>
    <property type="evidence" value="ECO:0007669"/>
    <property type="project" value="TreeGrafter"/>
</dbReference>
<evidence type="ECO:0000256" key="11">
    <source>
        <dbReference type="ARBA" id="ARBA00023329"/>
    </source>
</evidence>